<dbReference type="AlphaFoldDB" id="A0A0W0EYI6"/>
<organism evidence="1 2">
    <name type="scientific">Moniliophthora roreri</name>
    <name type="common">Frosty pod rot fungus</name>
    <name type="synonym">Monilia roreri</name>
    <dbReference type="NCBI Taxonomy" id="221103"/>
    <lineage>
        <taxon>Eukaryota</taxon>
        <taxon>Fungi</taxon>
        <taxon>Dikarya</taxon>
        <taxon>Basidiomycota</taxon>
        <taxon>Agaricomycotina</taxon>
        <taxon>Agaricomycetes</taxon>
        <taxon>Agaricomycetidae</taxon>
        <taxon>Agaricales</taxon>
        <taxon>Marasmiineae</taxon>
        <taxon>Marasmiaceae</taxon>
        <taxon>Moniliophthora</taxon>
    </lineage>
</organism>
<sequence length="48" mass="5581">MKLQTVFALNCLGTKLHMKLCKLYLVQTVWELYVNCACPELSKELYSL</sequence>
<proteinExistence type="predicted"/>
<reference evidence="1 2" key="1">
    <citation type="submission" date="2015-12" db="EMBL/GenBank/DDBJ databases">
        <title>Draft genome sequence of Moniliophthora roreri, the causal agent of frosty pod rot of cacao.</title>
        <authorList>
            <person name="Aime M.C."/>
            <person name="Diaz-Valderrama J.R."/>
            <person name="Kijpornyongpan T."/>
            <person name="Phillips-Mora W."/>
        </authorList>
    </citation>
    <scope>NUCLEOTIDE SEQUENCE [LARGE SCALE GENOMIC DNA]</scope>
    <source>
        <strain evidence="1 2">MCA 2952</strain>
    </source>
</reference>
<dbReference type="EMBL" id="LATX01002449">
    <property type="protein sequence ID" value="KTB29112.1"/>
    <property type="molecule type" value="Genomic_DNA"/>
</dbReference>
<protein>
    <submittedName>
        <fullName evidence="1">Uncharacterized protein</fullName>
    </submittedName>
</protein>
<accession>A0A0W0EYI6</accession>
<dbReference type="Proteomes" id="UP000054988">
    <property type="component" value="Unassembled WGS sequence"/>
</dbReference>
<evidence type="ECO:0000313" key="1">
    <source>
        <dbReference type="EMBL" id="KTB29112.1"/>
    </source>
</evidence>
<evidence type="ECO:0000313" key="2">
    <source>
        <dbReference type="Proteomes" id="UP000054988"/>
    </source>
</evidence>
<name>A0A0W0EYI6_MONRR</name>
<gene>
    <name evidence="1" type="ORF">WG66_18309</name>
</gene>
<comment type="caution">
    <text evidence="1">The sequence shown here is derived from an EMBL/GenBank/DDBJ whole genome shotgun (WGS) entry which is preliminary data.</text>
</comment>